<proteinExistence type="inferred from homology"/>
<dbReference type="EMBL" id="JACHID010000005">
    <property type="protein sequence ID" value="MBB5021752.1"/>
    <property type="molecule type" value="Genomic_DNA"/>
</dbReference>
<dbReference type="Gene3D" id="3.30.420.40">
    <property type="match status" value="1"/>
</dbReference>
<dbReference type="InterPro" id="IPR043129">
    <property type="entry name" value="ATPase_NBD"/>
</dbReference>
<dbReference type="InterPro" id="IPR000600">
    <property type="entry name" value="ROK"/>
</dbReference>
<evidence type="ECO:0000256" key="1">
    <source>
        <dbReference type="ARBA" id="ARBA00006479"/>
    </source>
</evidence>
<dbReference type="GO" id="GO:0004340">
    <property type="term" value="F:glucokinase activity"/>
    <property type="evidence" value="ECO:0007669"/>
    <property type="project" value="UniProtKB-EC"/>
</dbReference>
<dbReference type="AlphaFoldDB" id="A0A7W8DGV8"/>
<comment type="similarity">
    <text evidence="1">Belongs to the ROK (NagC/XylR) family.</text>
</comment>
<dbReference type="EC" id="2.7.1.2" evidence="2"/>
<dbReference type="Pfam" id="PF00480">
    <property type="entry name" value="ROK"/>
    <property type="match status" value="1"/>
</dbReference>
<dbReference type="SUPFAM" id="SSF53067">
    <property type="entry name" value="Actin-like ATPase domain"/>
    <property type="match status" value="2"/>
</dbReference>
<dbReference type="RefSeq" id="WP_183731020.1">
    <property type="nucleotide sequence ID" value="NZ_JACHID010000005.1"/>
</dbReference>
<keyword evidence="2" id="KW-0418">Kinase</keyword>
<name>A0A7W8DGV8_9BACT</name>
<keyword evidence="2" id="KW-0808">Transferase</keyword>
<accession>A0A7W8DGV8</accession>
<dbReference type="PANTHER" id="PTHR18964:SF149">
    <property type="entry name" value="BIFUNCTIONAL UDP-N-ACETYLGLUCOSAMINE 2-EPIMERASE_N-ACETYLMANNOSAMINE KINASE"/>
    <property type="match status" value="1"/>
</dbReference>
<sequence>MFAGVDIGATTTKIAVETGSGLRYCKVSTDYASLSVLCKQHTLGVEKIACAVPAPVARNTIQSAAPNLTTLPAIPPGVPLLNDGNAAALGEFHERCLDRNHSLFMLSVGTGLGGGYIYNGQVMEGASGFFAEIGHFSFAPDGFACGCGARGCSEQYASSRFLCCYGVGEEGLYASAHSQVRKEIVSHLARVINSVINLYDPHLIVIGGGLGLAMERCLSDIVSQIKPMAFHHRPLPPIEISRLGEYAAAHGLIHYARQQSIL</sequence>
<dbReference type="Proteomes" id="UP000528322">
    <property type="component" value="Unassembled WGS sequence"/>
</dbReference>
<organism evidence="2 3">
    <name type="scientific">Desulfurispira natronophila</name>
    <dbReference type="NCBI Taxonomy" id="682562"/>
    <lineage>
        <taxon>Bacteria</taxon>
        <taxon>Pseudomonadati</taxon>
        <taxon>Chrysiogenota</taxon>
        <taxon>Chrysiogenia</taxon>
        <taxon>Chrysiogenales</taxon>
        <taxon>Chrysiogenaceae</taxon>
        <taxon>Desulfurispira</taxon>
    </lineage>
</organism>
<reference evidence="2 3" key="1">
    <citation type="submission" date="2020-08" db="EMBL/GenBank/DDBJ databases">
        <title>Genomic Encyclopedia of Type Strains, Phase IV (KMG-IV): sequencing the most valuable type-strain genomes for metagenomic binning, comparative biology and taxonomic classification.</title>
        <authorList>
            <person name="Goeker M."/>
        </authorList>
    </citation>
    <scope>NUCLEOTIDE SEQUENCE [LARGE SCALE GENOMIC DNA]</scope>
    <source>
        <strain evidence="2 3">DSM 22071</strain>
    </source>
</reference>
<evidence type="ECO:0000313" key="2">
    <source>
        <dbReference type="EMBL" id="MBB5021752.1"/>
    </source>
</evidence>
<gene>
    <name evidence="2" type="ORF">HNR37_001065</name>
</gene>
<evidence type="ECO:0000313" key="3">
    <source>
        <dbReference type="Proteomes" id="UP000528322"/>
    </source>
</evidence>
<dbReference type="PANTHER" id="PTHR18964">
    <property type="entry name" value="ROK (REPRESSOR, ORF, KINASE) FAMILY"/>
    <property type="match status" value="1"/>
</dbReference>
<comment type="caution">
    <text evidence="2">The sequence shown here is derived from an EMBL/GenBank/DDBJ whole genome shotgun (WGS) entry which is preliminary data.</text>
</comment>
<protein>
    <submittedName>
        <fullName evidence="2">Glucokinase</fullName>
        <ecNumber evidence="2">2.7.1.2</ecNumber>
    </submittedName>
</protein>
<keyword evidence="3" id="KW-1185">Reference proteome</keyword>